<name>A0A2A2JVP6_9BILA</name>
<accession>A0A2A2JVP6</accession>
<keyword evidence="2" id="KW-1185">Reference proteome</keyword>
<comment type="caution">
    <text evidence="1">The sequence shown here is derived from an EMBL/GenBank/DDBJ whole genome shotgun (WGS) entry which is preliminary data.</text>
</comment>
<gene>
    <name evidence="1" type="ORF">WR25_19704</name>
</gene>
<dbReference type="Proteomes" id="UP000218231">
    <property type="component" value="Unassembled WGS sequence"/>
</dbReference>
<dbReference type="EMBL" id="LIAE01010198">
    <property type="protein sequence ID" value="PAV65747.1"/>
    <property type="molecule type" value="Genomic_DNA"/>
</dbReference>
<dbReference type="STRING" id="2018661.A0A2A2JVP6"/>
<dbReference type="OrthoDB" id="426438at2759"/>
<protein>
    <submittedName>
        <fullName evidence="1">Uncharacterized protein</fullName>
    </submittedName>
</protein>
<evidence type="ECO:0000313" key="2">
    <source>
        <dbReference type="Proteomes" id="UP000218231"/>
    </source>
</evidence>
<evidence type="ECO:0000313" key="1">
    <source>
        <dbReference type="EMBL" id="PAV65747.1"/>
    </source>
</evidence>
<dbReference type="Pfam" id="PF10149">
    <property type="entry name" value="TM231"/>
    <property type="match status" value="1"/>
</dbReference>
<reference evidence="1 2" key="1">
    <citation type="journal article" date="2017" name="Curr. Biol.">
        <title>Genome architecture and evolution of a unichromosomal asexual nematode.</title>
        <authorList>
            <person name="Fradin H."/>
            <person name="Zegar C."/>
            <person name="Gutwein M."/>
            <person name="Lucas J."/>
            <person name="Kovtun M."/>
            <person name="Corcoran D."/>
            <person name="Baugh L.R."/>
            <person name="Kiontke K."/>
            <person name="Gunsalus K."/>
            <person name="Fitch D.H."/>
            <person name="Piano F."/>
        </authorList>
    </citation>
    <scope>NUCLEOTIDE SEQUENCE [LARGE SCALE GENOMIC DNA]</scope>
    <source>
        <strain evidence="1">PF1309</strain>
    </source>
</reference>
<dbReference type="AlphaFoldDB" id="A0A2A2JVP6"/>
<organism evidence="1 2">
    <name type="scientific">Diploscapter pachys</name>
    <dbReference type="NCBI Taxonomy" id="2018661"/>
    <lineage>
        <taxon>Eukaryota</taxon>
        <taxon>Metazoa</taxon>
        <taxon>Ecdysozoa</taxon>
        <taxon>Nematoda</taxon>
        <taxon>Chromadorea</taxon>
        <taxon>Rhabditida</taxon>
        <taxon>Rhabditina</taxon>
        <taxon>Rhabditomorpha</taxon>
        <taxon>Rhabditoidea</taxon>
        <taxon>Rhabditidae</taxon>
        <taxon>Diploscapter</taxon>
    </lineage>
</organism>
<proteinExistence type="predicted"/>
<dbReference type="InterPro" id="IPR019306">
    <property type="entry name" value="TMEM231"/>
</dbReference>
<sequence>MTRGVWKKDGTFRETPKVDFANDYLIVAEGINNYALSSTFLVLNSAEFENFSPAQVFTSRNGNWMNILLTMDRKNVTSTSLTYILPFTYRLDYHSAVEAQLVLTDSIHIDESTSRVKTPYITSFIDLEFFDFGPSASNR</sequence>